<dbReference type="InterPro" id="IPR005119">
    <property type="entry name" value="LysR_subst-bd"/>
</dbReference>
<dbReference type="RefSeq" id="WP_198829268.1">
    <property type="nucleotide sequence ID" value="NZ_CP066308.1"/>
</dbReference>
<feature type="domain" description="HTH lysR-type" evidence="5">
    <location>
        <begin position="1"/>
        <end position="58"/>
    </location>
</feature>
<dbReference type="InterPro" id="IPR050950">
    <property type="entry name" value="HTH-type_LysR_regulators"/>
</dbReference>
<evidence type="ECO:0000313" key="6">
    <source>
        <dbReference type="EMBL" id="QQE75754.1"/>
    </source>
</evidence>
<protein>
    <submittedName>
        <fullName evidence="6">LysR family transcriptional regulator</fullName>
    </submittedName>
</protein>
<evidence type="ECO:0000256" key="2">
    <source>
        <dbReference type="ARBA" id="ARBA00023015"/>
    </source>
</evidence>
<dbReference type="Proteomes" id="UP000595847">
    <property type="component" value="Chromosome"/>
</dbReference>
<dbReference type="Gene3D" id="1.10.10.10">
    <property type="entry name" value="Winged helix-like DNA-binding domain superfamily/Winged helix DNA-binding domain"/>
    <property type="match status" value="1"/>
</dbReference>
<dbReference type="InterPro" id="IPR036388">
    <property type="entry name" value="WH-like_DNA-bd_sf"/>
</dbReference>
<dbReference type="Pfam" id="PF00126">
    <property type="entry name" value="HTH_1"/>
    <property type="match status" value="1"/>
</dbReference>
<evidence type="ECO:0000313" key="8">
    <source>
        <dbReference type="Proteomes" id="UP000595847"/>
    </source>
</evidence>
<dbReference type="PROSITE" id="PS50931">
    <property type="entry name" value="HTH_LYSR"/>
    <property type="match status" value="1"/>
</dbReference>
<sequence>MDIKQLHYFVTVCEQLSYSKAAQKLHISQPSLSNAIKNLEQEVGSPLLERNTRKMELTDAGKILYQKSILLLSQMNMLKKEMEEVKLTGSGDLIIGIIESVKHWIPKVIRTYQDRFPSIHIKLIEVLSGKDVKESLRKYHTHLLITNQSIAEEDIEAYPLYEERLVLVVHRDHPLARQDTVHLHELEGEPFIISTEGFQTREDILSAFALEELTPAIQFEIERFETALTLVRENLGITIIPENYLSGLEDASLVRKTIDSPALARTVYLAYLKNRYLAPAVQAFLEDVRACFEYPAKSAALRD</sequence>
<accession>A0A7T5ENA6</accession>
<dbReference type="PANTHER" id="PTHR30419:SF8">
    <property type="entry name" value="NITROGEN ASSIMILATION TRANSCRIPTIONAL ACTIVATOR-RELATED"/>
    <property type="match status" value="1"/>
</dbReference>
<dbReference type="AlphaFoldDB" id="A0A7T5ENA6"/>
<comment type="similarity">
    <text evidence="1">Belongs to the LysR transcriptional regulatory family.</text>
</comment>
<dbReference type="SUPFAM" id="SSF53850">
    <property type="entry name" value="Periplasmic binding protein-like II"/>
    <property type="match status" value="1"/>
</dbReference>
<evidence type="ECO:0000256" key="4">
    <source>
        <dbReference type="ARBA" id="ARBA00023163"/>
    </source>
</evidence>
<dbReference type="Proteomes" id="UP000677234">
    <property type="component" value="Chromosome"/>
</dbReference>
<reference evidence="7" key="2">
    <citation type="submission" date="2021-04" db="EMBL/GenBank/DDBJ databases">
        <title>Brevibacillus composti FJAT-54423, complete genome.</title>
        <authorList>
            <person name="Tang R."/>
        </authorList>
    </citation>
    <scope>NUCLEOTIDE SEQUENCE</scope>
    <source>
        <strain evidence="7">FJAT-54424</strain>
    </source>
</reference>
<evidence type="ECO:0000259" key="5">
    <source>
        <dbReference type="PROSITE" id="PS50931"/>
    </source>
</evidence>
<dbReference type="GO" id="GO:0005829">
    <property type="term" value="C:cytosol"/>
    <property type="evidence" value="ECO:0007669"/>
    <property type="project" value="TreeGrafter"/>
</dbReference>
<proteinExistence type="inferred from homology"/>
<keyword evidence="2" id="KW-0805">Transcription regulation</keyword>
<organism evidence="6 8">
    <name type="scientific">Brevibacillus composti</name>
    <dbReference type="NCBI Taxonomy" id="2796470"/>
    <lineage>
        <taxon>Bacteria</taxon>
        <taxon>Bacillati</taxon>
        <taxon>Bacillota</taxon>
        <taxon>Bacilli</taxon>
        <taxon>Bacillales</taxon>
        <taxon>Paenibacillaceae</taxon>
        <taxon>Brevibacillus</taxon>
    </lineage>
</organism>
<dbReference type="FunFam" id="1.10.10.10:FF:000001">
    <property type="entry name" value="LysR family transcriptional regulator"/>
    <property type="match status" value="1"/>
</dbReference>
<dbReference type="GO" id="GO:0003700">
    <property type="term" value="F:DNA-binding transcription factor activity"/>
    <property type="evidence" value="ECO:0007669"/>
    <property type="project" value="InterPro"/>
</dbReference>
<evidence type="ECO:0000313" key="7">
    <source>
        <dbReference type="EMBL" id="QUO42780.1"/>
    </source>
</evidence>
<dbReference type="KEGG" id="bcop:JD108_07720"/>
<dbReference type="EMBL" id="CP073708">
    <property type="protein sequence ID" value="QUO42780.1"/>
    <property type="molecule type" value="Genomic_DNA"/>
</dbReference>
<dbReference type="Gene3D" id="3.40.190.290">
    <property type="match status" value="1"/>
</dbReference>
<dbReference type="SUPFAM" id="SSF46785">
    <property type="entry name" value="Winged helix' DNA-binding domain"/>
    <property type="match status" value="1"/>
</dbReference>
<dbReference type="PRINTS" id="PR00039">
    <property type="entry name" value="HTHLYSR"/>
</dbReference>
<dbReference type="CDD" id="cd05466">
    <property type="entry name" value="PBP2_LTTR_substrate"/>
    <property type="match status" value="1"/>
</dbReference>
<dbReference type="GO" id="GO:0003677">
    <property type="term" value="F:DNA binding"/>
    <property type="evidence" value="ECO:0007669"/>
    <property type="project" value="UniProtKB-KW"/>
</dbReference>
<name>A0A7T5ENA6_9BACL</name>
<evidence type="ECO:0000256" key="3">
    <source>
        <dbReference type="ARBA" id="ARBA00023125"/>
    </source>
</evidence>
<evidence type="ECO:0000256" key="1">
    <source>
        <dbReference type="ARBA" id="ARBA00009437"/>
    </source>
</evidence>
<dbReference type="PANTHER" id="PTHR30419">
    <property type="entry name" value="HTH-TYPE TRANSCRIPTIONAL REGULATOR YBHD"/>
    <property type="match status" value="1"/>
</dbReference>
<dbReference type="InterPro" id="IPR036390">
    <property type="entry name" value="WH_DNA-bd_sf"/>
</dbReference>
<reference evidence="6 8" key="1">
    <citation type="submission" date="2020-12" db="EMBL/GenBank/DDBJ databases">
        <title>strain FJAT-54423T represents a novel species of the genus Brevibacillus.</title>
        <authorList>
            <person name="Tang R."/>
        </authorList>
    </citation>
    <scope>NUCLEOTIDE SEQUENCE [LARGE SCALE GENOMIC DNA]</scope>
    <source>
        <strain evidence="6 8">FJAT-54423</strain>
    </source>
</reference>
<keyword evidence="9" id="KW-1185">Reference proteome</keyword>
<dbReference type="InterPro" id="IPR000847">
    <property type="entry name" value="LysR_HTH_N"/>
</dbReference>
<gene>
    <name evidence="6" type="ORF">JD108_07720</name>
    <name evidence="7" type="ORF">KDJ56_07400</name>
</gene>
<dbReference type="Pfam" id="PF03466">
    <property type="entry name" value="LysR_substrate"/>
    <property type="match status" value="1"/>
</dbReference>
<dbReference type="EMBL" id="CP066308">
    <property type="protein sequence ID" value="QQE75754.1"/>
    <property type="molecule type" value="Genomic_DNA"/>
</dbReference>
<keyword evidence="4" id="KW-0804">Transcription</keyword>
<evidence type="ECO:0000313" key="9">
    <source>
        <dbReference type="Proteomes" id="UP000677234"/>
    </source>
</evidence>
<keyword evidence="3" id="KW-0238">DNA-binding</keyword>